<dbReference type="InterPro" id="IPR036864">
    <property type="entry name" value="Zn2-C6_fun-type_DNA-bd_sf"/>
</dbReference>
<evidence type="ECO:0000256" key="1">
    <source>
        <dbReference type="ARBA" id="ARBA00004123"/>
    </source>
</evidence>
<name>A0A9W4NAP4_9EURO</name>
<dbReference type="OrthoDB" id="2563500at2759"/>
<dbReference type="SMART" id="SM00906">
    <property type="entry name" value="Fungal_trans"/>
    <property type="match status" value="1"/>
</dbReference>
<dbReference type="GO" id="GO:0003677">
    <property type="term" value="F:DNA binding"/>
    <property type="evidence" value="ECO:0007669"/>
    <property type="project" value="UniProtKB-KW"/>
</dbReference>
<dbReference type="InterPro" id="IPR001138">
    <property type="entry name" value="Zn2Cys6_DnaBD"/>
</dbReference>
<keyword evidence="4" id="KW-0238">DNA-binding</keyword>
<comment type="caution">
    <text evidence="10">The sequence shown here is derived from an EMBL/GenBank/DDBJ whole genome shotgun (WGS) entry which is preliminary data.</text>
</comment>
<evidence type="ECO:0000256" key="5">
    <source>
        <dbReference type="ARBA" id="ARBA00023163"/>
    </source>
</evidence>
<keyword evidence="8" id="KW-1133">Transmembrane helix</keyword>
<dbReference type="PANTHER" id="PTHR47338:SF7">
    <property type="entry name" value="ZN(II)2CYS6 TRANSCRIPTION FACTOR (EUROFUNG)"/>
    <property type="match status" value="1"/>
</dbReference>
<dbReference type="PROSITE" id="PS50048">
    <property type="entry name" value="ZN2_CY6_FUNGAL_2"/>
    <property type="match status" value="2"/>
</dbReference>
<evidence type="ECO:0000256" key="3">
    <source>
        <dbReference type="ARBA" id="ARBA00023015"/>
    </source>
</evidence>
<feature type="region of interest" description="Disordered" evidence="7">
    <location>
        <begin position="752"/>
        <end position="806"/>
    </location>
</feature>
<dbReference type="GO" id="GO:0008270">
    <property type="term" value="F:zinc ion binding"/>
    <property type="evidence" value="ECO:0007669"/>
    <property type="project" value="InterPro"/>
</dbReference>
<dbReference type="InterPro" id="IPR007219">
    <property type="entry name" value="XnlR_reg_dom"/>
</dbReference>
<keyword evidence="2" id="KW-0479">Metal-binding</keyword>
<accession>A0A9W4NAP4</accession>
<keyword evidence="3" id="KW-0805">Transcription regulation</keyword>
<protein>
    <recommendedName>
        <fullName evidence="9">Zn(2)-C6 fungal-type domain-containing protein</fullName>
    </recommendedName>
</protein>
<feature type="domain" description="Zn(2)-C6 fungal-type" evidence="9">
    <location>
        <begin position="103"/>
        <end position="131"/>
    </location>
</feature>
<dbReference type="CDD" id="cd00067">
    <property type="entry name" value="GAL4"/>
    <property type="match status" value="2"/>
</dbReference>
<dbReference type="CDD" id="cd12148">
    <property type="entry name" value="fungal_TF_MHR"/>
    <property type="match status" value="1"/>
</dbReference>
<dbReference type="InterPro" id="IPR050815">
    <property type="entry name" value="TF_fung"/>
</dbReference>
<dbReference type="GO" id="GO:0005634">
    <property type="term" value="C:nucleus"/>
    <property type="evidence" value="ECO:0007669"/>
    <property type="project" value="UniProtKB-SubCell"/>
</dbReference>
<reference evidence="10" key="1">
    <citation type="submission" date="2021-07" db="EMBL/GenBank/DDBJ databases">
        <authorList>
            <person name="Branca A.L. A."/>
        </authorList>
    </citation>
    <scope>NUCLEOTIDE SEQUENCE</scope>
</reference>
<keyword evidence="5" id="KW-0804">Transcription</keyword>
<evidence type="ECO:0000256" key="8">
    <source>
        <dbReference type="SAM" id="Phobius"/>
    </source>
</evidence>
<dbReference type="AlphaFoldDB" id="A0A9W4NAP4"/>
<feature type="region of interest" description="Disordered" evidence="7">
    <location>
        <begin position="706"/>
        <end position="736"/>
    </location>
</feature>
<evidence type="ECO:0000256" key="2">
    <source>
        <dbReference type="ARBA" id="ARBA00022723"/>
    </source>
</evidence>
<proteinExistence type="predicted"/>
<keyword evidence="6" id="KW-0539">Nucleus</keyword>
<dbReference type="PROSITE" id="PS00463">
    <property type="entry name" value="ZN2_CY6_FUNGAL_1"/>
    <property type="match status" value="2"/>
</dbReference>
<evidence type="ECO:0000313" key="11">
    <source>
        <dbReference type="Proteomes" id="UP001152646"/>
    </source>
</evidence>
<dbReference type="Gene3D" id="4.10.240.10">
    <property type="entry name" value="Zn(2)-C6 fungal-type DNA-binding domain"/>
    <property type="match status" value="2"/>
</dbReference>
<dbReference type="SUPFAM" id="SSF57701">
    <property type="entry name" value="Zn2/Cys6 DNA-binding domain"/>
    <property type="match status" value="2"/>
</dbReference>
<dbReference type="GO" id="GO:0000981">
    <property type="term" value="F:DNA-binding transcription factor activity, RNA polymerase II-specific"/>
    <property type="evidence" value="ECO:0007669"/>
    <property type="project" value="InterPro"/>
</dbReference>
<evidence type="ECO:0000256" key="4">
    <source>
        <dbReference type="ARBA" id="ARBA00023125"/>
    </source>
</evidence>
<sequence>MQDLHIVQPACWVLPWFPATADIQPTSSRHPTFASILPVLLSLLIFLFASAVGISCYRGVEMENPRRHLGRGTRREARVDLDQVSSTCHSMPRSICRGLTILGCLLCRARKVKCDERWPTCSNCERLRLECPGHPSQGGFATRFPRNARRDSTLTQAGTTRHRVSKSCYACRVAKSRCSGGDACTRCTRRNLECIYGIDRVKNRQSKPTLESQHEIRGLSNLNDIQGNLHTTKSHLELPTEITSDSMSWLHSPHLPDKQHIMILVDQYFTHVHPLRCFGFVHKPTFMQRLDEDLDSCRNEESLLHVICALGAKFLALDYISRLSPELILSAGNQWAKVAKSRIFADLDDLNIEKLMTAILLYDHDLRVGSYASAFILSGLTARISQALQLNLESSVDILCDTKSNSPITNESKRRIMWSCYVMDSWVGSGVNQLTLLEDKDLKIQLPCHSHNFSLGTPCITEVLEEGRVLGFISQEQIQFRPAENMGIEAYFIRLVSIRKRVLRYVKHLDTSKPPWDPDSEFQQLKREFVSWKRYLPQNLKWHSGAIWARKESSQLGALTLLWCTYHQTLVDLYRIGMPTLFRIRRIVEFPSEQREFLDDCRRVCFNSAREVSRIIVEASRHGLHALADTWLCIIAHDSTKVMLYYLNHITDSPVALSASEAEETKVLVNRNLQAITQMRSLVATAEHCYLSVIKMMTAAGLRPHPAHIFTGDQESPENDEVSSDTQSPIQESPEAVLNPLAIYRMARSALHGKDGRGSASNSPLTSNTTSPGTFQSRGTTRFSNQNTRAQGLQAPSEQEHFQQTSISRPDRFDTIHGFDNAAPLPRSEDQSLSHEIFSQYPAFGPSGSWDPAEMAVMNMLNDGITPWTAEYLTDGQSGVDPFLFPF</sequence>
<evidence type="ECO:0000256" key="6">
    <source>
        <dbReference type="ARBA" id="ARBA00023242"/>
    </source>
</evidence>
<gene>
    <name evidence="10" type="ORF">PSALAMII_LOCUS2224</name>
</gene>
<dbReference type="Pfam" id="PF04082">
    <property type="entry name" value="Fungal_trans"/>
    <property type="match status" value="1"/>
</dbReference>
<keyword evidence="8" id="KW-0812">Transmembrane</keyword>
<feature type="transmembrane region" description="Helical" evidence="8">
    <location>
        <begin position="36"/>
        <end position="57"/>
    </location>
</feature>
<dbReference type="EMBL" id="CAJVPA010000088">
    <property type="protein sequence ID" value="CAG8313818.1"/>
    <property type="molecule type" value="Genomic_DNA"/>
</dbReference>
<keyword evidence="8" id="KW-0472">Membrane</keyword>
<dbReference type="GO" id="GO:0006351">
    <property type="term" value="P:DNA-templated transcription"/>
    <property type="evidence" value="ECO:0007669"/>
    <property type="project" value="InterPro"/>
</dbReference>
<dbReference type="Proteomes" id="UP001152646">
    <property type="component" value="Unassembled WGS sequence"/>
</dbReference>
<comment type="subcellular location">
    <subcellularLocation>
        <location evidence="1">Nucleus</location>
    </subcellularLocation>
</comment>
<dbReference type="SMART" id="SM00066">
    <property type="entry name" value="GAL4"/>
    <property type="match status" value="2"/>
</dbReference>
<feature type="compositionally biased region" description="Polar residues" evidence="7">
    <location>
        <begin position="775"/>
        <end position="806"/>
    </location>
</feature>
<evidence type="ECO:0000256" key="7">
    <source>
        <dbReference type="SAM" id="MobiDB-lite"/>
    </source>
</evidence>
<dbReference type="Pfam" id="PF00172">
    <property type="entry name" value="Zn_clus"/>
    <property type="match status" value="2"/>
</dbReference>
<organism evidence="10 11">
    <name type="scientific">Penicillium salamii</name>
    <dbReference type="NCBI Taxonomy" id="1612424"/>
    <lineage>
        <taxon>Eukaryota</taxon>
        <taxon>Fungi</taxon>
        <taxon>Dikarya</taxon>
        <taxon>Ascomycota</taxon>
        <taxon>Pezizomycotina</taxon>
        <taxon>Eurotiomycetes</taxon>
        <taxon>Eurotiomycetidae</taxon>
        <taxon>Eurotiales</taxon>
        <taxon>Aspergillaceae</taxon>
        <taxon>Penicillium</taxon>
    </lineage>
</organism>
<dbReference type="PANTHER" id="PTHR47338">
    <property type="entry name" value="ZN(II)2CYS6 TRANSCRIPTION FACTOR (EUROFUNG)-RELATED"/>
    <property type="match status" value="1"/>
</dbReference>
<feature type="compositionally biased region" description="Low complexity" evidence="7">
    <location>
        <begin position="761"/>
        <end position="774"/>
    </location>
</feature>
<feature type="domain" description="Zn(2)-C6 fungal-type" evidence="9">
    <location>
        <begin position="167"/>
        <end position="196"/>
    </location>
</feature>
<evidence type="ECO:0000259" key="9">
    <source>
        <dbReference type="PROSITE" id="PS50048"/>
    </source>
</evidence>
<evidence type="ECO:0000313" key="10">
    <source>
        <dbReference type="EMBL" id="CAG8313818.1"/>
    </source>
</evidence>